<protein>
    <submittedName>
        <fullName evidence="1">Uncharacterized protein</fullName>
    </submittedName>
</protein>
<reference evidence="1 2" key="1">
    <citation type="submission" date="2016-07" db="EMBL/GenBank/DDBJ databases">
        <title>Pervasive Adenine N6-methylation of Active Genes in Fungi.</title>
        <authorList>
            <consortium name="DOE Joint Genome Institute"/>
            <person name="Mondo S.J."/>
            <person name="Dannebaum R.O."/>
            <person name="Kuo R.C."/>
            <person name="Labutti K."/>
            <person name="Haridas S."/>
            <person name="Kuo A."/>
            <person name="Salamov A."/>
            <person name="Ahrendt S.R."/>
            <person name="Lipzen A."/>
            <person name="Sullivan W."/>
            <person name="Andreopoulos W.B."/>
            <person name="Clum A."/>
            <person name="Lindquist E."/>
            <person name="Daum C."/>
            <person name="Ramamoorthy G.K."/>
            <person name="Gryganskyi A."/>
            <person name="Culley D."/>
            <person name="Magnuson J.K."/>
            <person name="James T.Y."/>
            <person name="O'Malley M.A."/>
            <person name="Stajich J.E."/>
            <person name="Spatafora J.W."/>
            <person name="Visel A."/>
            <person name="Grigoriev I.V."/>
        </authorList>
    </citation>
    <scope>NUCLEOTIDE SEQUENCE [LARGE SCALE GENOMIC DNA]</scope>
    <source>
        <strain evidence="1 2">68-887.2</strain>
    </source>
</reference>
<keyword evidence="2" id="KW-1185">Reference proteome</keyword>
<proteinExistence type="predicted"/>
<evidence type="ECO:0000313" key="2">
    <source>
        <dbReference type="Proteomes" id="UP000193986"/>
    </source>
</evidence>
<accession>A0A1Y2AZJ4</accession>
<dbReference type="AlphaFoldDB" id="A0A1Y2AZJ4"/>
<sequence>MSSGLTARYSTARYHSGVQVHPSVSSTPLSTGWVVSLTNGGFATSGYIYLAGPTTPHWMMYV</sequence>
<evidence type="ECO:0000313" key="1">
    <source>
        <dbReference type="EMBL" id="ORY27916.1"/>
    </source>
</evidence>
<dbReference type="InParanoid" id="A0A1Y2AZJ4"/>
<organism evidence="1 2">
    <name type="scientific">Naematelia encephala</name>
    <dbReference type="NCBI Taxonomy" id="71784"/>
    <lineage>
        <taxon>Eukaryota</taxon>
        <taxon>Fungi</taxon>
        <taxon>Dikarya</taxon>
        <taxon>Basidiomycota</taxon>
        <taxon>Agaricomycotina</taxon>
        <taxon>Tremellomycetes</taxon>
        <taxon>Tremellales</taxon>
        <taxon>Naemateliaceae</taxon>
        <taxon>Naematelia</taxon>
    </lineage>
</organism>
<gene>
    <name evidence="1" type="ORF">BCR39DRAFT_536790</name>
</gene>
<dbReference type="Proteomes" id="UP000193986">
    <property type="component" value="Unassembled WGS sequence"/>
</dbReference>
<comment type="caution">
    <text evidence="1">The sequence shown here is derived from an EMBL/GenBank/DDBJ whole genome shotgun (WGS) entry which is preliminary data.</text>
</comment>
<dbReference type="EMBL" id="MCFC01000035">
    <property type="protein sequence ID" value="ORY27916.1"/>
    <property type="molecule type" value="Genomic_DNA"/>
</dbReference>
<name>A0A1Y2AZJ4_9TREE</name>